<dbReference type="InParanoid" id="A0A1Y1LPE8"/>
<dbReference type="Proteomes" id="UP000327044">
    <property type="component" value="Unassembled WGS sequence"/>
</dbReference>
<evidence type="ECO:0000313" key="2">
    <source>
        <dbReference type="EMBL" id="JAV74811.1"/>
    </source>
</evidence>
<dbReference type="FunCoup" id="A0A1Y1LPE8">
    <property type="interactions" value="1"/>
</dbReference>
<dbReference type="Pfam" id="PF01928">
    <property type="entry name" value="CYTH"/>
    <property type="match status" value="1"/>
</dbReference>
<dbReference type="EMBL" id="GEZM01051550">
    <property type="protein sequence ID" value="JAV74811.1"/>
    <property type="molecule type" value="Transcribed_RNA"/>
</dbReference>
<reference evidence="2" key="1">
    <citation type="journal article" date="2016" name="Sci. Rep.">
        <title>Molecular characterization of firefly nuptial gifts: a multi-omics approach sheds light on postcopulatory sexual selection.</title>
        <authorList>
            <person name="Al-Wathiqui N."/>
            <person name="Fallon T.R."/>
            <person name="South A."/>
            <person name="Weng J.K."/>
            <person name="Lewis S.M."/>
        </authorList>
    </citation>
    <scope>NUCLEOTIDE SEQUENCE</scope>
</reference>
<feature type="domain" description="CYTH" evidence="1">
    <location>
        <begin position="1"/>
        <end position="168"/>
    </location>
</feature>
<dbReference type="InterPro" id="IPR033469">
    <property type="entry name" value="CYTH-like_dom_sf"/>
</dbReference>
<dbReference type="CDD" id="cd07890">
    <property type="entry name" value="CYTH-like_AC_IV-like"/>
    <property type="match status" value="1"/>
</dbReference>
<keyword evidence="4" id="KW-1185">Reference proteome</keyword>
<dbReference type="InterPro" id="IPR023577">
    <property type="entry name" value="CYTH_domain"/>
</dbReference>
<dbReference type="EMBL" id="VVIM01000006">
    <property type="protein sequence ID" value="KAB0797300.1"/>
    <property type="molecule type" value="Genomic_DNA"/>
</dbReference>
<evidence type="ECO:0000313" key="4">
    <source>
        <dbReference type="Proteomes" id="UP000327044"/>
    </source>
</evidence>
<reference evidence="3" key="3">
    <citation type="submission" date="2019-08" db="EMBL/GenBank/DDBJ databases">
        <authorList>
            <consortium name="Photinus pyralis genome working group"/>
            <person name="Fallon T.R."/>
            <person name="Sander Lower S.E."/>
            <person name="Weng J.-K."/>
        </authorList>
    </citation>
    <scope>NUCLEOTIDE SEQUENCE</scope>
    <source>
        <strain evidence="3">1611_PpyrPB1</strain>
        <tissue evidence="3">Whole body</tissue>
    </source>
</reference>
<sequence>MRNVEIKAKVRNLHNLLVKAKLISESEGKVIPQVDQFYNSIQGRLKLRKFEDGSGELIYYDRPDDEGPKVSSYEKCAVDANLAELDRVLQCSLGSKGIVKKVRHLFMIGQTRLHVDIVEQLGNFMELEVVLNPEQSVEEGVAIANDLMEKLEIGKEDLLVGAYRDMLA</sequence>
<evidence type="ECO:0000313" key="3">
    <source>
        <dbReference type="EMBL" id="KAB0797300.1"/>
    </source>
</evidence>
<gene>
    <name evidence="3" type="ORF">PPYR_08294</name>
</gene>
<dbReference type="AlphaFoldDB" id="A0A1Y1LPE8"/>
<dbReference type="PROSITE" id="PS51707">
    <property type="entry name" value="CYTH"/>
    <property type="match status" value="1"/>
</dbReference>
<name>A0A1Y1LPE8_PHOPY</name>
<dbReference type="PANTHER" id="PTHR21028:SF2">
    <property type="entry name" value="CYTH DOMAIN-CONTAINING PROTEIN"/>
    <property type="match status" value="1"/>
</dbReference>
<dbReference type="GO" id="GO:0016462">
    <property type="term" value="F:pyrophosphatase activity"/>
    <property type="evidence" value="ECO:0007669"/>
    <property type="project" value="UniProtKB-ARBA"/>
</dbReference>
<dbReference type="Gene3D" id="2.40.320.10">
    <property type="entry name" value="Hypothetical Protein Pfu-838710-001"/>
    <property type="match status" value="1"/>
</dbReference>
<dbReference type="EMBL" id="GEZM01051548">
    <property type="protein sequence ID" value="JAV74819.1"/>
    <property type="molecule type" value="Transcribed_RNA"/>
</dbReference>
<dbReference type="SMART" id="SM01118">
    <property type="entry name" value="CYTH"/>
    <property type="match status" value="1"/>
</dbReference>
<dbReference type="SUPFAM" id="SSF55154">
    <property type="entry name" value="CYTH-like phosphatases"/>
    <property type="match status" value="1"/>
</dbReference>
<proteinExistence type="predicted"/>
<dbReference type="PANTHER" id="PTHR21028">
    <property type="entry name" value="SI:CH211-156B7.4"/>
    <property type="match status" value="1"/>
</dbReference>
<dbReference type="EMBL" id="GEZM01051547">
    <property type="protein sequence ID" value="JAV74821.1"/>
    <property type="molecule type" value="Transcribed_RNA"/>
</dbReference>
<evidence type="ECO:0000259" key="1">
    <source>
        <dbReference type="PROSITE" id="PS51707"/>
    </source>
</evidence>
<organism evidence="2">
    <name type="scientific">Photinus pyralis</name>
    <name type="common">Common eastern firefly</name>
    <name type="synonym">Lampyris pyralis</name>
    <dbReference type="NCBI Taxonomy" id="7054"/>
    <lineage>
        <taxon>Eukaryota</taxon>
        <taxon>Metazoa</taxon>
        <taxon>Ecdysozoa</taxon>
        <taxon>Arthropoda</taxon>
        <taxon>Hexapoda</taxon>
        <taxon>Insecta</taxon>
        <taxon>Pterygota</taxon>
        <taxon>Neoptera</taxon>
        <taxon>Endopterygota</taxon>
        <taxon>Coleoptera</taxon>
        <taxon>Polyphaga</taxon>
        <taxon>Elateriformia</taxon>
        <taxon>Elateroidea</taxon>
        <taxon>Lampyridae</taxon>
        <taxon>Lampyrinae</taxon>
        <taxon>Photinus</taxon>
    </lineage>
</organism>
<reference evidence="3 4" key="2">
    <citation type="journal article" date="2018" name="Elife">
        <title>Firefly genomes illuminate parallel origins of bioluminescence in beetles.</title>
        <authorList>
            <person name="Fallon T.R."/>
            <person name="Lower S.E."/>
            <person name="Chang C.H."/>
            <person name="Bessho-Uehara M."/>
            <person name="Martin G.J."/>
            <person name="Bewick A.J."/>
            <person name="Behringer M."/>
            <person name="Debat H.J."/>
            <person name="Wong I."/>
            <person name="Day J.C."/>
            <person name="Suvorov A."/>
            <person name="Silva C.J."/>
            <person name="Stanger-Hall K.F."/>
            <person name="Hall D.W."/>
            <person name="Schmitz R.J."/>
            <person name="Nelson D.R."/>
            <person name="Lewis S.M."/>
            <person name="Shigenobu S."/>
            <person name="Bybee S.M."/>
            <person name="Larracuente A.M."/>
            <person name="Oba Y."/>
            <person name="Weng J.K."/>
        </authorList>
    </citation>
    <scope>NUCLEOTIDE SEQUENCE [LARGE SCALE GENOMIC DNA]</scope>
    <source>
        <strain evidence="3">1611_PpyrPB1</strain>
        <tissue evidence="3">Whole body</tissue>
    </source>
</reference>
<dbReference type="InterPro" id="IPR008173">
    <property type="entry name" value="Adenylyl_cyclase_CyaB"/>
</dbReference>
<accession>A0A1Y1LPE8</accession>
<dbReference type="EMBL" id="GEZM01051549">
    <property type="protein sequence ID" value="JAV74815.1"/>
    <property type="molecule type" value="Transcribed_RNA"/>
</dbReference>
<dbReference type="OrthoDB" id="6159137at2759"/>
<protein>
    <recommendedName>
        <fullName evidence="1">CYTH domain-containing protein</fullName>
    </recommendedName>
</protein>